<dbReference type="EMBL" id="JACICA010000003">
    <property type="protein sequence ID" value="MBB3702448.1"/>
    <property type="molecule type" value="Genomic_DNA"/>
</dbReference>
<dbReference type="RefSeq" id="WP_183695455.1">
    <property type="nucleotide sequence ID" value="NZ_JACICA010000003.1"/>
</dbReference>
<reference evidence="4 5" key="1">
    <citation type="submission" date="2020-08" db="EMBL/GenBank/DDBJ databases">
        <title>Genomic Encyclopedia of Type Strains, Phase IV (KMG-IV): sequencing the most valuable type-strain genomes for metagenomic binning, comparative biology and taxonomic classification.</title>
        <authorList>
            <person name="Goeker M."/>
        </authorList>
    </citation>
    <scope>NUCLEOTIDE SEQUENCE [LARGE SCALE GENOMIC DNA]</scope>
    <source>
        <strain evidence="4 5">DSM 22548</strain>
    </source>
</reference>
<feature type="domain" description="NADPH-dependent FMN reductase-like" evidence="3">
    <location>
        <begin position="19"/>
        <end position="147"/>
    </location>
</feature>
<accession>A0A7W5UJ91</accession>
<name>A0A7W5UJ91_9BACT</name>
<evidence type="ECO:0000313" key="5">
    <source>
        <dbReference type="Proteomes" id="UP000541425"/>
    </source>
</evidence>
<keyword evidence="1" id="KW-0285">Flavoprotein</keyword>
<dbReference type="Gene3D" id="3.40.50.360">
    <property type="match status" value="1"/>
</dbReference>
<dbReference type="PANTHER" id="PTHR43278">
    <property type="entry name" value="NAD(P)H-DEPENDENT FMN-CONTAINING OXIDOREDUCTASE YWQN-RELATED"/>
    <property type="match status" value="1"/>
</dbReference>
<evidence type="ECO:0000313" key="4">
    <source>
        <dbReference type="EMBL" id="MBB3702448.1"/>
    </source>
</evidence>
<dbReference type="PANTHER" id="PTHR43278:SF1">
    <property type="entry name" value="IRON-SULFUR FLAVOPROTEIN MJ1083"/>
    <property type="match status" value="1"/>
</dbReference>
<proteinExistence type="predicted"/>
<dbReference type="Proteomes" id="UP000541425">
    <property type="component" value="Unassembled WGS sequence"/>
</dbReference>
<keyword evidence="2" id="KW-0288">FMN</keyword>
<dbReference type="GO" id="GO:0016491">
    <property type="term" value="F:oxidoreductase activity"/>
    <property type="evidence" value="ECO:0007669"/>
    <property type="project" value="InterPro"/>
</dbReference>
<evidence type="ECO:0000259" key="3">
    <source>
        <dbReference type="Pfam" id="PF03358"/>
    </source>
</evidence>
<dbReference type="InterPro" id="IPR005025">
    <property type="entry name" value="FMN_Rdtase-like_dom"/>
</dbReference>
<evidence type="ECO:0000256" key="2">
    <source>
        <dbReference type="ARBA" id="ARBA00022643"/>
    </source>
</evidence>
<organism evidence="4 5">
    <name type="scientific">Alloprevotella rava</name>
    <dbReference type="NCBI Taxonomy" id="671218"/>
    <lineage>
        <taxon>Bacteria</taxon>
        <taxon>Pseudomonadati</taxon>
        <taxon>Bacteroidota</taxon>
        <taxon>Bacteroidia</taxon>
        <taxon>Bacteroidales</taxon>
        <taxon>Prevotellaceae</taxon>
        <taxon>Alloprevotella</taxon>
    </lineage>
</organism>
<evidence type="ECO:0000256" key="1">
    <source>
        <dbReference type="ARBA" id="ARBA00022630"/>
    </source>
</evidence>
<dbReference type="InterPro" id="IPR029039">
    <property type="entry name" value="Flavoprotein-like_sf"/>
</dbReference>
<dbReference type="InterPro" id="IPR051796">
    <property type="entry name" value="ISF_SsuE-like"/>
</dbReference>
<dbReference type="AlphaFoldDB" id="A0A7W5UJ91"/>
<protein>
    <submittedName>
        <fullName evidence="4">NAD(P)H-dependent FMN reductase</fullName>
    </submittedName>
</protein>
<gene>
    <name evidence="4" type="ORF">FHS60_000906</name>
</gene>
<comment type="caution">
    <text evidence="4">The sequence shown here is derived from an EMBL/GenBank/DDBJ whole genome shotgun (WGS) entry which is preliminary data.</text>
</comment>
<dbReference type="SUPFAM" id="SSF52218">
    <property type="entry name" value="Flavoproteins"/>
    <property type="match status" value="1"/>
</dbReference>
<dbReference type="Pfam" id="PF03358">
    <property type="entry name" value="FMN_red"/>
    <property type="match status" value="1"/>
</dbReference>
<sequence length="208" mass="23582">MPSEDNHCSPAPTDTIKGRVLIINASPRRKGLIAQMLGEMQRTLQEAGKEVRLIRTADLQMRHCTGCMYCRSKHACCLPEDDSVRVLEELQACELLVIGAPCYWGNIPGELKILFDRLVYGMMDEDKHGIPIGLMKGKRAAIVSTSTTFWPFNIWFHQTRGVVRALKEILKWSGFRICGTLERGGTKKHPLTPKDLQRARRLALRIIR</sequence>